<accession>A0A552ICB6</accession>
<proteinExistence type="predicted"/>
<dbReference type="EMBL" id="SFAV01000343">
    <property type="protein sequence ID" value="TRU81106.1"/>
    <property type="molecule type" value="Genomic_DNA"/>
</dbReference>
<name>A0A552ICB6_9CHRO</name>
<sequence length="68" mass="7930">MNKKHITRVSLEEWAKMKGQTDWAKIDAMTEEEIEQNALNDPDNQPLTDEFWDKAEVIFPEVNILVKG</sequence>
<reference evidence="1 2" key="1">
    <citation type="submission" date="2019-01" db="EMBL/GenBank/DDBJ databases">
        <title>Coherence of Microcystis species and biogeography revealed through population genomics.</title>
        <authorList>
            <person name="Perez-Carrascal O.M."/>
            <person name="Terrat Y."/>
            <person name="Giani A."/>
            <person name="Fortin N."/>
            <person name="Tromas N."/>
            <person name="Shapiro B.J."/>
        </authorList>
    </citation>
    <scope>NUCLEOTIDE SEQUENCE [LARGE SCALE GENOMIC DNA]</scope>
    <source>
        <strain evidence="1">Mn_MB_F_20050700_S1D</strain>
    </source>
</reference>
<protein>
    <submittedName>
        <fullName evidence="1">Uncharacterized protein</fullName>
    </submittedName>
</protein>
<comment type="caution">
    <text evidence="1">The sequence shown here is derived from an EMBL/GenBank/DDBJ whole genome shotgun (WGS) entry which is preliminary data.</text>
</comment>
<organism evidence="1 2">
    <name type="scientific">Microcystis novacekii Mn_MB_F_20050700_S1D</name>
    <dbReference type="NCBI Taxonomy" id="2486266"/>
    <lineage>
        <taxon>Bacteria</taxon>
        <taxon>Bacillati</taxon>
        <taxon>Cyanobacteriota</taxon>
        <taxon>Cyanophyceae</taxon>
        <taxon>Oscillatoriophycideae</taxon>
        <taxon>Chroococcales</taxon>
        <taxon>Microcystaceae</taxon>
        <taxon>Microcystis</taxon>
    </lineage>
</organism>
<dbReference type="Proteomes" id="UP000319191">
    <property type="component" value="Unassembled WGS sequence"/>
</dbReference>
<evidence type="ECO:0000313" key="1">
    <source>
        <dbReference type="EMBL" id="TRU81106.1"/>
    </source>
</evidence>
<dbReference type="AlphaFoldDB" id="A0A552ICB6"/>
<gene>
    <name evidence="1" type="ORF">EWV54_24530</name>
</gene>
<evidence type="ECO:0000313" key="2">
    <source>
        <dbReference type="Proteomes" id="UP000319191"/>
    </source>
</evidence>